<dbReference type="Proteomes" id="UP000034832">
    <property type="component" value="Unassembled WGS sequence"/>
</dbReference>
<keyword evidence="2" id="KW-1185">Reference proteome</keyword>
<dbReference type="EMBL" id="LBIA02000001">
    <property type="protein sequence ID" value="TKT71676.1"/>
    <property type="molecule type" value="Genomic_DNA"/>
</dbReference>
<reference evidence="1" key="1">
    <citation type="submission" date="2019-04" db="EMBL/GenBank/DDBJ databases">
        <title>Whole genome sequencing of cave bacteria.</title>
        <authorList>
            <person name="Gan H.M."/>
            <person name="Barton H."/>
            <person name="Savka M.A."/>
        </authorList>
    </citation>
    <scope>NUCLEOTIDE SEQUENCE [LARGE SCALE GENOMIC DNA]</scope>
    <source>
        <strain evidence="1">LC387</strain>
    </source>
</reference>
<dbReference type="STRING" id="211460.YH63_09220"/>
<name>A0A4U6BMU3_9BRAD</name>
<gene>
    <name evidence="1" type="ORF">YH63_009755</name>
</gene>
<comment type="caution">
    <text evidence="1">The sequence shown here is derived from an EMBL/GenBank/DDBJ whole genome shotgun (WGS) entry which is preliminary data.</text>
</comment>
<protein>
    <submittedName>
        <fullName evidence="1">Uncharacterized protein</fullName>
    </submittedName>
</protein>
<accession>A0A4U6BMU3</accession>
<dbReference type="AlphaFoldDB" id="A0A4U6BMU3"/>
<organism evidence="1 2">
    <name type="scientific">Afipia massiliensis</name>
    <dbReference type="NCBI Taxonomy" id="211460"/>
    <lineage>
        <taxon>Bacteria</taxon>
        <taxon>Pseudomonadati</taxon>
        <taxon>Pseudomonadota</taxon>
        <taxon>Alphaproteobacteria</taxon>
        <taxon>Hyphomicrobiales</taxon>
        <taxon>Nitrobacteraceae</taxon>
        <taxon>Afipia</taxon>
    </lineage>
</organism>
<evidence type="ECO:0000313" key="1">
    <source>
        <dbReference type="EMBL" id="TKT71676.1"/>
    </source>
</evidence>
<dbReference type="OrthoDB" id="9782855at2"/>
<dbReference type="RefSeq" id="WP_046827775.1">
    <property type="nucleotide sequence ID" value="NZ_LBIA02000001.1"/>
</dbReference>
<proteinExistence type="predicted"/>
<sequence>MSLISRIIGTTERTPLPDVMIRARINALCSRTAAKLATGNAETDAAFARVRRWRWFFLATTGLFGHADGTEWGISHYRMTRA</sequence>
<evidence type="ECO:0000313" key="2">
    <source>
        <dbReference type="Proteomes" id="UP000034832"/>
    </source>
</evidence>